<evidence type="ECO:0000259" key="8">
    <source>
        <dbReference type="Pfam" id="PF02525"/>
    </source>
</evidence>
<dbReference type="EC" id="1.6.5.-" evidence="6"/>
<dbReference type="InterPro" id="IPR003680">
    <property type="entry name" value="Flavodoxin_fold"/>
</dbReference>
<comment type="catalytic activity">
    <reaction evidence="5">
        <text>N,N-dimethyl-1,4-phenylenediamine + anthranilate + 2 NAD(+) = 2-(4-dimethylaminophenyl)diazenylbenzoate + 2 NADH + 2 H(+)</text>
        <dbReference type="Rhea" id="RHEA:55872"/>
        <dbReference type="ChEBI" id="CHEBI:15378"/>
        <dbReference type="ChEBI" id="CHEBI:15783"/>
        <dbReference type="ChEBI" id="CHEBI:16567"/>
        <dbReference type="ChEBI" id="CHEBI:57540"/>
        <dbReference type="ChEBI" id="CHEBI:57945"/>
        <dbReference type="ChEBI" id="CHEBI:71579"/>
        <dbReference type="EC" id="1.7.1.17"/>
    </reaction>
    <physiologicalReaction direction="right-to-left" evidence="5">
        <dbReference type="Rhea" id="RHEA:55874"/>
    </physiologicalReaction>
</comment>
<keyword evidence="4 6" id="KW-0520">NAD</keyword>
<feature type="coiled-coil region" evidence="7">
    <location>
        <begin position="212"/>
        <end position="239"/>
    </location>
</feature>
<comment type="function">
    <text evidence="6">Also exhibits azoreductase activity. Catalyzes the reductive cleavage of the azo bond in aromatic azo compounds to the corresponding amines.</text>
</comment>
<evidence type="ECO:0000256" key="1">
    <source>
        <dbReference type="ARBA" id="ARBA00022630"/>
    </source>
</evidence>
<comment type="caution">
    <text evidence="6">Lacks conserved residue(s) required for the propagation of feature annotation.</text>
</comment>
<evidence type="ECO:0000256" key="6">
    <source>
        <dbReference type="HAMAP-Rule" id="MF_01216"/>
    </source>
</evidence>
<dbReference type="InterPro" id="IPR029039">
    <property type="entry name" value="Flavoprotein-like_sf"/>
</dbReference>
<dbReference type="Pfam" id="PF02525">
    <property type="entry name" value="Flavodoxin_2"/>
    <property type="match status" value="1"/>
</dbReference>
<dbReference type="GO" id="GO:0016655">
    <property type="term" value="F:oxidoreductase activity, acting on NAD(P)H, quinone or similar compound as acceptor"/>
    <property type="evidence" value="ECO:0007669"/>
    <property type="project" value="InterPro"/>
</dbReference>
<dbReference type="EC" id="1.7.1.17" evidence="6"/>
<comment type="cofactor">
    <cofactor evidence="6">
        <name>FMN</name>
        <dbReference type="ChEBI" id="CHEBI:58210"/>
    </cofactor>
    <text evidence="6">Binds 1 FMN per subunit.</text>
</comment>
<dbReference type="Gene3D" id="3.40.50.360">
    <property type="match status" value="1"/>
</dbReference>
<evidence type="ECO:0000256" key="5">
    <source>
        <dbReference type="ARBA" id="ARBA00048542"/>
    </source>
</evidence>
<evidence type="ECO:0000256" key="4">
    <source>
        <dbReference type="ARBA" id="ARBA00023027"/>
    </source>
</evidence>
<evidence type="ECO:0000313" key="10">
    <source>
        <dbReference type="Proteomes" id="UP000267418"/>
    </source>
</evidence>
<dbReference type="InterPro" id="IPR050104">
    <property type="entry name" value="FMN-dep_NADH:Q_OxRdtase_AzoR1"/>
</dbReference>
<comment type="caution">
    <text evidence="9">The sequence shown here is derived from an EMBL/GenBank/DDBJ whole genome shotgun (WGS) entry which is preliminary data.</text>
</comment>
<comment type="subunit">
    <text evidence="6">Homodimer.</text>
</comment>
<comment type="function">
    <text evidence="6">Quinone reductase that provides resistance to thiol-specific stress caused by electrophilic quinones.</text>
</comment>
<dbReference type="HAMAP" id="MF_01216">
    <property type="entry name" value="Azoreductase_type1"/>
    <property type="match status" value="1"/>
</dbReference>
<dbReference type="SUPFAM" id="SSF52218">
    <property type="entry name" value="Flavoproteins"/>
    <property type="match status" value="1"/>
</dbReference>
<protein>
    <recommendedName>
        <fullName evidence="6">FMN dependent NADH:quinone oxidoreductase</fullName>
        <ecNumber evidence="6">1.6.5.-</ecNumber>
    </recommendedName>
    <alternativeName>
        <fullName evidence="6">Azo-dye reductase</fullName>
    </alternativeName>
    <alternativeName>
        <fullName evidence="6">FMN-dependent NADH-azo compound oxidoreductase</fullName>
    </alternativeName>
    <alternativeName>
        <fullName evidence="6">FMN-dependent NADH-azoreductase</fullName>
        <ecNumber evidence="6">1.7.1.17</ecNumber>
    </alternativeName>
</protein>
<dbReference type="GO" id="GO:0009055">
    <property type="term" value="F:electron transfer activity"/>
    <property type="evidence" value="ECO:0007669"/>
    <property type="project" value="UniProtKB-UniRule"/>
</dbReference>
<dbReference type="Proteomes" id="UP000267418">
    <property type="component" value="Unassembled WGS sequence"/>
</dbReference>
<feature type="binding site" evidence="6">
    <location>
        <begin position="116"/>
        <end position="119"/>
    </location>
    <ligand>
        <name>FMN</name>
        <dbReference type="ChEBI" id="CHEBI:58210"/>
    </ligand>
</feature>
<keyword evidence="7" id="KW-0175">Coiled coil</keyword>
<dbReference type="AlphaFoldDB" id="A0A3S0H339"/>
<evidence type="ECO:0000256" key="2">
    <source>
        <dbReference type="ARBA" id="ARBA00022643"/>
    </source>
</evidence>
<gene>
    <name evidence="6" type="primary">azoR</name>
    <name evidence="9" type="ORF">EJP69_01995</name>
</gene>
<proteinExistence type="inferred from homology"/>
<dbReference type="OrthoDB" id="9787136at2"/>
<dbReference type="GO" id="GO:0010181">
    <property type="term" value="F:FMN binding"/>
    <property type="evidence" value="ECO:0007669"/>
    <property type="project" value="UniProtKB-UniRule"/>
</dbReference>
<dbReference type="InterPro" id="IPR023048">
    <property type="entry name" value="NADH:quinone_OxRdtase_FMN_depd"/>
</dbReference>
<keyword evidence="3 6" id="KW-0560">Oxidoreductase</keyword>
<dbReference type="PANTHER" id="PTHR43741:SF2">
    <property type="entry name" value="FMN-DEPENDENT NADH:QUINONE OXIDOREDUCTASE"/>
    <property type="match status" value="1"/>
</dbReference>
<evidence type="ECO:0000256" key="3">
    <source>
        <dbReference type="ARBA" id="ARBA00023002"/>
    </source>
</evidence>
<keyword evidence="1 6" id="KW-0285">Flavoprotein</keyword>
<reference evidence="9 10" key="1">
    <citation type="submission" date="2018-12" db="EMBL/GenBank/DDBJ databases">
        <title>The genome of Variovorax gossypii DSM 100435.</title>
        <authorList>
            <person name="Gao J."/>
            <person name="Sun J."/>
        </authorList>
    </citation>
    <scope>NUCLEOTIDE SEQUENCE [LARGE SCALE GENOMIC DNA]</scope>
    <source>
        <strain evidence="9 10">DSM 100435</strain>
    </source>
</reference>
<comment type="similarity">
    <text evidence="6">Belongs to the azoreductase type 1 family.</text>
</comment>
<comment type="catalytic activity">
    <reaction evidence="6">
        <text>2 a quinone + NADH + H(+) = 2 a 1,4-benzosemiquinone + NAD(+)</text>
        <dbReference type="Rhea" id="RHEA:65952"/>
        <dbReference type="ChEBI" id="CHEBI:15378"/>
        <dbReference type="ChEBI" id="CHEBI:57540"/>
        <dbReference type="ChEBI" id="CHEBI:57945"/>
        <dbReference type="ChEBI" id="CHEBI:132124"/>
        <dbReference type="ChEBI" id="CHEBI:134225"/>
    </reaction>
</comment>
<sequence length="252" mass="27772">MKDTNSSITSRTTTMNILHIDASARPGRSDTDLHGSHTRRLSARFVERWQKARPADRIDYLDVGQQPPAHVNGRWIHAAFTPPAAREPWMAEALAESDRLVDQLVAADLVVIGLPMYNFSVPAQFKAWIDNIVRVGRTFGFDRLRGAVPYWPMLADMGKRVVLLGARGDHGYDAGGRIAHLNHTENSVRSALGYIGITEVFEAAVESDEFGGEQLAQSLRRAEQRVDDLVDELLDSRGRIATADTTLSAAAA</sequence>
<organism evidence="9 10">
    <name type="scientific">Variovorax gossypii</name>
    <dbReference type="NCBI Taxonomy" id="1679495"/>
    <lineage>
        <taxon>Bacteria</taxon>
        <taxon>Pseudomonadati</taxon>
        <taxon>Pseudomonadota</taxon>
        <taxon>Betaproteobacteria</taxon>
        <taxon>Burkholderiales</taxon>
        <taxon>Comamonadaceae</taxon>
        <taxon>Variovorax</taxon>
    </lineage>
</organism>
<keyword evidence="2 6" id="KW-0288">FMN</keyword>
<dbReference type="PANTHER" id="PTHR43741">
    <property type="entry name" value="FMN-DEPENDENT NADH-AZOREDUCTASE 1"/>
    <property type="match status" value="1"/>
</dbReference>
<feature type="binding site" evidence="6">
    <location>
        <position position="23"/>
    </location>
    <ligand>
        <name>FMN</name>
        <dbReference type="ChEBI" id="CHEBI:58210"/>
    </ligand>
</feature>
<keyword evidence="10" id="KW-1185">Reference proteome</keyword>
<feature type="domain" description="Flavodoxin-like fold" evidence="8">
    <location>
        <begin position="15"/>
        <end position="226"/>
    </location>
</feature>
<evidence type="ECO:0000313" key="9">
    <source>
        <dbReference type="EMBL" id="RTQ36543.1"/>
    </source>
</evidence>
<name>A0A3S0H339_9BURK</name>
<dbReference type="GO" id="GO:0016652">
    <property type="term" value="F:oxidoreductase activity, acting on NAD(P)H as acceptor"/>
    <property type="evidence" value="ECO:0007669"/>
    <property type="project" value="UniProtKB-UniRule"/>
</dbReference>
<accession>A0A3S0H339</accession>
<dbReference type="EMBL" id="RXOE01000001">
    <property type="protein sequence ID" value="RTQ36543.1"/>
    <property type="molecule type" value="Genomic_DNA"/>
</dbReference>
<evidence type="ECO:0000256" key="7">
    <source>
        <dbReference type="SAM" id="Coils"/>
    </source>
</evidence>